<reference evidence="2" key="1">
    <citation type="journal article" date="2004" name="Genome Res.">
        <title>The status, quality, and expansion of the NIH full-length cDNA project: the Mammalian Gene Collection (MGC).</title>
        <authorList>
            <consortium name="The MGC Project Team"/>
            <person name="Gerhard D.S."/>
            <person name="Wagner L."/>
            <person name="Feingold E.A."/>
            <person name="Shenmen C.M."/>
            <person name="Grouse L.H."/>
            <person name="Schuler G."/>
            <person name="Klein S.L."/>
            <person name="Old S."/>
            <person name="Rasooly R."/>
            <person name="Good P."/>
            <person name="Guyer M."/>
            <person name="Peck A.M."/>
            <person name="Derge J.G."/>
            <person name="Lipman D."/>
            <person name="Collins F.S."/>
            <person name="Jang W."/>
            <person name="Sherry S."/>
            <person name="Feolo M."/>
            <person name="Misquitta L."/>
            <person name="Lee E."/>
            <person name="Rotmistrovsky K."/>
            <person name="Greenhut S.F."/>
            <person name="Schaefer C.F."/>
            <person name="Buetow K."/>
            <person name="Bonner T.I."/>
            <person name="Haussler D."/>
            <person name="Kent J."/>
            <person name="Kiekhaus M."/>
            <person name="Furey T."/>
            <person name="Brent M."/>
            <person name="Prange C."/>
            <person name="Schreiber K."/>
            <person name="Shapiro N."/>
            <person name="Bhat N.K."/>
            <person name="Hopkins R.F."/>
            <person name="Hsie F."/>
            <person name="Driscoll T."/>
            <person name="Soares M.B."/>
            <person name="Casavant T.L."/>
            <person name="Scheetz T.E."/>
            <person name="Brown-stein M.J."/>
            <person name="Usdin T.B."/>
            <person name="Toshiyuki S."/>
            <person name="Carninci P."/>
            <person name="Piao Y."/>
            <person name="Dudekula D.B."/>
            <person name="Ko M.S."/>
            <person name="Kawakami K."/>
            <person name="Suzuki Y."/>
            <person name="Sugano S."/>
            <person name="Gruber C.E."/>
            <person name="Smith M.R."/>
            <person name="Simmons B."/>
            <person name="Moore T."/>
            <person name="Waterman R."/>
            <person name="Johnson S.L."/>
            <person name="Ruan Y."/>
            <person name="Wei C.L."/>
            <person name="Mathavan S."/>
            <person name="Gunaratne P.H."/>
            <person name="Wu J."/>
            <person name="Garcia A.M."/>
            <person name="Hulyk S.W."/>
            <person name="Fuh E."/>
            <person name="Yuan Y."/>
            <person name="Sneed A."/>
            <person name="Kowis C."/>
            <person name="Hodgson A."/>
            <person name="Muzny D.M."/>
            <person name="McPherson J."/>
            <person name="Gibbs R.A."/>
            <person name="Fahey J."/>
            <person name="Helton E."/>
            <person name="Ketteman M."/>
            <person name="Madan A."/>
            <person name="Rodrigues S."/>
            <person name="Sanchez A."/>
            <person name="Whiting M."/>
            <person name="Madari A."/>
            <person name="Young A.C."/>
            <person name="Wetherby K.D."/>
            <person name="Granite S.J."/>
            <person name="Kwong P.N."/>
            <person name="Brinkley C.P."/>
            <person name="Pearson R.L."/>
            <person name="Bouffard G.G."/>
            <person name="Blakesly R.W."/>
            <person name="Green E.D."/>
            <person name="Dickson M.C."/>
            <person name="Rodriguez A.C."/>
            <person name="Grimwood J."/>
            <person name="Schmutz J."/>
            <person name="Myers R.M."/>
            <person name="Butterfield Y.S."/>
            <person name="Griffith M."/>
            <person name="Griffith O.L."/>
            <person name="Krzywinski M.I."/>
            <person name="Liao N."/>
            <person name="Morin R."/>
            <person name="Morrin R."/>
            <person name="Palmquist D."/>
            <person name="Petrescu A.S."/>
            <person name="Skalska U."/>
            <person name="Smailus D.E."/>
            <person name="Stott J.M."/>
            <person name="Schnerch A."/>
            <person name="Schein J.E."/>
            <person name="Jones S.J."/>
            <person name="Holt R.A."/>
            <person name="Baross A."/>
            <person name="Marra M.A."/>
            <person name="Clifton S."/>
            <person name="Makowski K.A."/>
            <person name="Bosak S."/>
            <person name="Malek J."/>
        </authorList>
    </citation>
    <scope>NUCLEOTIDE SEQUENCE [LARGE SCALE MRNA]</scope>
    <source>
        <tissue evidence="2">Skin</tissue>
    </source>
</reference>
<comment type="interaction">
    <interactant intactId="EBI-10266832">
        <id>Q8N5N6</id>
    </interactant>
    <interactant intactId="EBI-359224">
        <id>Q13077</id>
        <label>TRAF1</label>
    </interactant>
    <organismsDiffer>false</organismsDiffer>
    <experiments>3</experiments>
</comment>
<sequence>MAPGQQAMGSGTLQSSQPSECSTGNCLQEILATATGSPLSLSATWDRTGGTMNGSPCQLAKVYGFSTSQPTHMRGWTYLTGIQES</sequence>
<comment type="interaction">
    <interactant intactId="EBI-10266832">
        <id>Q8N5N6</id>
    </interactant>
    <interactant intactId="EBI-745786">
        <id>Q8NF64</id>
        <label>ZMIZ2</label>
    </interactant>
    <organismsDiffer>false</organismsDiffer>
    <experiments>3</experiments>
</comment>
<dbReference type="OrthoDB" id="103349at2759"/>
<comment type="interaction">
    <interactant intactId="EBI-10266832">
        <id>Q8N5N6</id>
    </interactant>
    <interactant intactId="EBI-10182121">
        <id>Q8NF64-2</id>
        <label>ZMIZ2</label>
    </interactant>
    <organismsDiffer>false</organismsDiffer>
    <experiments>3</experiments>
</comment>
<evidence type="ECO:0000313" key="2">
    <source>
        <dbReference type="EMBL" id="AAH32010.1"/>
    </source>
</evidence>
<protein>
    <submittedName>
        <fullName evidence="2">ARSJ protein</fullName>
    </submittedName>
</protein>
<evidence type="ECO:0000256" key="1">
    <source>
        <dbReference type="SAM" id="MobiDB-lite"/>
    </source>
</evidence>
<proteinExistence type="evidence at protein level"/>
<gene>
    <name evidence="2" type="primary">ARSJ</name>
</gene>
<dbReference type="IntAct" id="Q8N5N6">
    <property type="interactions" value="4"/>
</dbReference>
<comment type="interaction">
    <interactant intactId="EBI-10266832">
        <id>Q8N5N6</id>
    </interactant>
    <interactant intactId="EBI-355744">
        <id>Q12933</id>
        <label>TRAF2</label>
    </interactant>
    <organismsDiffer>false</organismsDiffer>
    <experiments>3</experiments>
</comment>
<feature type="compositionally biased region" description="Polar residues" evidence="1">
    <location>
        <begin position="7"/>
        <end position="22"/>
    </location>
</feature>
<name>Q8N5N6_HUMAN</name>
<organism evidence="2">
    <name type="scientific">Homo sapiens</name>
    <name type="common">Human</name>
    <dbReference type="NCBI Taxonomy" id="9606"/>
    <lineage>
        <taxon>Eukaryota</taxon>
        <taxon>Metazoa</taxon>
        <taxon>Chordata</taxon>
        <taxon>Craniata</taxon>
        <taxon>Vertebrata</taxon>
        <taxon>Euteleostomi</taxon>
        <taxon>Mammalia</taxon>
        <taxon>Eutheria</taxon>
        <taxon>Euarchontoglires</taxon>
        <taxon>Primates</taxon>
        <taxon>Haplorrhini</taxon>
        <taxon>Catarrhini</taxon>
        <taxon>Hominidae</taxon>
        <taxon>Homo</taxon>
    </lineage>
</organism>
<feature type="region of interest" description="Disordered" evidence="1">
    <location>
        <begin position="1"/>
        <end position="22"/>
    </location>
</feature>
<dbReference type="EMBL" id="BC032010">
    <property type="protein sequence ID" value="AAH32010.1"/>
    <property type="molecule type" value="mRNA"/>
</dbReference>
<dbReference type="AlphaFoldDB" id="Q8N5N6"/>
<accession>Q8N5N6</accession>
<comment type="interaction">
    <interactant intactId="EBI-10266832">
        <id>Q8N5N6</id>
    </interactant>
    <interactant intactId="EBI-948001">
        <id>Q15323</id>
        <label>KRT31</label>
    </interactant>
    <organismsDiffer>false</organismsDiffer>
    <experiments>3</experiments>
</comment>
<dbReference type="ChiTaRS" id="ARSJ">
    <property type="organism name" value="human"/>
</dbReference>